<keyword evidence="4" id="KW-1185">Reference proteome</keyword>
<dbReference type="Pfam" id="PF01436">
    <property type="entry name" value="NHL"/>
    <property type="match status" value="1"/>
</dbReference>
<dbReference type="Proteomes" id="UP000790347">
    <property type="component" value="Unassembled WGS sequence"/>
</dbReference>
<dbReference type="InterPro" id="IPR036249">
    <property type="entry name" value="Thioredoxin-like_sf"/>
</dbReference>
<dbReference type="SUPFAM" id="SSF101898">
    <property type="entry name" value="NHL repeat"/>
    <property type="match status" value="1"/>
</dbReference>
<organism evidence="3 4">
    <name type="scientific">Dermatophagoides farinae</name>
    <name type="common">American house dust mite</name>
    <dbReference type="NCBI Taxonomy" id="6954"/>
    <lineage>
        <taxon>Eukaryota</taxon>
        <taxon>Metazoa</taxon>
        <taxon>Ecdysozoa</taxon>
        <taxon>Arthropoda</taxon>
        <taxon>Chelicerata</taxon>
        <taxon>Arachnida</taxon>
        <taxon>Acari</taxon>
        <taxon>Acariformes</taxon>
        <taxon>Sarcoptiformes</taxon>
        <taxon>Astigmata</taxon>
        <taxon>Psoroptidia</taxon>
        <taxon>Analgoidea</taxon>
        <taxon>Pyroglyphidae</taxon>
        <taxon>Dermatophagoidinae</taxon>
        <taxon>Dermatophagoides</taxon>
    </lineage>
</organism>
<gene>
    <name evidence="3" type="ORF">DERF_003825</name>
</gene>
<dbReference type="Pfam" id="PF13905">
    <property type="entry name" value="Thioredoxin_8"/>
    <property type="match status" value="1"/>
</dbReference>
<accession>A0A922LCR0</accession>
<dbReference type="SMART" id="SM01158">
    <property type="entry name" value="DUF1741"/>
    <property type="match status" value="1"/>
</dbReference>
<sequence>MSDQTISAVENQLAKQLDMEDEMANSSSDNGENLIFNFLNKLHECPIVIEDDFKDLEWINVSESLSLTDNFHGLITVCDFFTYCCINCLHMLPFLHRIEKKYIPKEVSFIGIHSPKFENEKSPENVMNAVIRHGIDHPVCNDPKLKLWNQLCIRCWPTIVIISPNGKLLFTLMGELAIKNKLEFYIDICLKYYGQKNQLFMERKSSLPIISVKDSNKVSHLNFPTKIASSNDGKRLAIANTLSNMIIITTIDGMIEFTIGSSSVGFRDGSFEQALFNYPQGIAWIDQNIFYVCDTENNAIRKINIILRTVETVAKSLNSPWDLVFNSDQNRLYIAVAGAHQIWTLILSEQGDTVHGKHEQCLSCICFAGDGNEQKRNHRSLLKSSFAQPTGIALNSNILYIADSESSSVRMIDLQTNSVSTLVGGSVDPTDLFAFGDIDAIGSKCRLQHCMGICCANDDIIYIADTYNHKIKKIETKTKKCQNLTVNYGNDNVGKFNEPNGLCFIPDQNVLLIADTNNHRIVAIDLNSNNATILPIINPYSINDHYHLTGETESLNNNFNSNNNIKTLSETPLKISCNQKMKISLYFNFINTFKADANAKHRIKCTLLDNTSGLSIMPNNAIQTNDLNDIEFSLESIAAMHGKITELSIECNLNLCHTKENYCTFLKLIIKQPIHKMLNKNSKKGLREKIVQFYIDLITGEESSNENFWNEFFLLKANGTALKQELDKIENINDVKRIVNILFEKSIEAIQNSNQLRILNGLITLCSISYHVLFTLKTKISNDDANGISLILCDDDEHSKKIRDEFIETICLLLFNDEIHSGIKSISLKLLAILTASFSDINSNRFLENFMSNHQVFDGLINLFSASIDQQQQQQRQQQDELWILLLLTIFLNYQKPNTNPYVMKLSIVDNDIVLNRYSRTITNHLMQFIVKYDQLTNENKSGLLSSISNMVGTIFANEDNKNSSNGIVNNGITSKKFHTFHIVNLVLLALYEAVSLNRNFISLLTTTLTELLDDGDENESGNNFLGIAPSNLLVTFLEFSSIIMLGMKDGANTQTVRLCFIILTCITEDTSANSIIHDNNMSFIVNLRRMPMRHRKASMEKNRNVLRPICHTILDLMIEFIHTHLNRHANHEHFGFCLGIIQRILCFQKRCKVRINFDWKELWSSLILLLKFLLNNEAYFFKQQQQQQQSQNKINLFTVMQQTITIFNMFILYGDNFLHNVHCYDELYYEIIRMHAVFDNLNLFALRHMTKQENTSIGNTNNKYKEESNKLTNNLINIKAIIAHLNMKLESYSQQNKMVTLSEQQVLDIVRNNYDTLTLKLQENLDSYESYNFAKSNEIDFFNQILHSIIEDFTMKKSFIIHSDEQHNLIQELQFLQFPAITLCSNDNNDVEQSSPGITNLIESNHQLSSSSSSSFE</sequence>
<dbReference type="PANTHER" id="PTHR46388:SF2">
    <property type="entry name" value="NHL REPEAT-CONTAINING PROTEIN 2"/>
    <property type="match status" value="1"/>
</dbReference>
<dbReference type="EMBL" id="ASGP02000001">
    <property type="protein sequence ID" value="KAH9529977.1"/>
    <property type="molecule type" value="Genomic_DNA"/>
</dbReference>
<evidence type="ECO:0000259" key="2">
    <source>
        <dbReference type="SMART" id="SM01158"/>
    </source>
</evidence>
<reference evidence="3" key="2">
    <citation type="journal article" date="2022" name="Res Sq">
        <title>Comparative Genomics Reveals Insights into the Divergent Evolution of Astigmatic Mites and Household Pest Adaptations.</title>
        <authorList>
            <person name="Xiong Q."/>
            <person name="Wan A.T.-Y."/>
            <person name="Liu X.-Y."/>
            <person name="Fung C.S.-H."/>
            <person name="Xiao X."/>
            <person name="Malainual N."/>
            <person name="Hou J."/>
            <person name="Wang L."/>
            <person name="Wang M."/>
            <person name="Yang K."/>
            <person name="Cui Y."/>
            <person name="Leung E."/>
            <person name="Nong W."/>
            <person name="Shin S.-K."/>
            <person name="Au S."/>
            <person name="Jeong K.Y."/>
            <person name="Chew F.T."/>
            <person name="Hui J."/>
            <person name="Leung T.F."/>
            <person name="Tungtrongchitr A."/>
            <person name="Zhong N."/>
            <person name="Liu Z."/>
            <person name="Tsui S."/>
        </authorList>
    </citation>
    <scope>NUCLEOTIDE SEQUENCE</scope>
    <source>
        <strain evidence="3">Derf</strain>
        <tissue evidence="3">Whole organism</tissue>
    </source>
</reference>
<reference evidence="3" key="1">
    <citation type="submission" date="2013-05" db="EMBL/GenBank/DDBJ databases">
        <authorList>
            <person name="Yim A.K.Y."/>
            <person name="Chan T.F."/>
            <person name="Ji K.M."/>
            <person name="Liu X.Y."/>
            <person name="Zhou J.W."/>
            <person name="Li R.Q."/>
            <person name="Yang K.Y."/>
            <person name="Li J."/>
            <person name="Li M."/>
            <person name="Law P.T.W."/>
            <person name="Wu Y.L."/>
            <person name="Cai Z.L."/>
            <person name="Qin H."/>
            <person name="Bao Y."/>
            <person name="Leung R.K.K."/>
            <person name="Ng P.K.S."/>
            <person name="Zou J."/>
            <person name="Zhong X.J."/>
            <person name="Ran P.X."/>
            <person name="Zhong N.S."/>
            <person name="Liu Z.G."/>
            <person name="Tsui S.K.W."/>
        </authorList>
    </citation>
    <scope>NUCLEOTIDE SEQUENCE</scope>
    <source>
        <strain evidence="3">Derf</strain>
        <tissue evidence="3">Whole organism</tissue>
    </source>
</reference>
<dbReference type="Gene3D" id="2.120.10.30">
    <property type="entry name" value="TolB, C-terminal domain"/>
    <property type="match status" value="3"/>
</dbReference>
<name>A0A922LCR0_DERFA</name>
<dbReference type="InterPro" id="IPR013636">
    <property type="entry name" value="ARMH3_C"/>
</dbReference>
<evidence type="ECO:0000313" key="3">
    <source>
        <dbReference type="EMBL" id="KAH9529977.1"/>
    </source>
</evidence>
<feature type="domain" description="Armadillo-like helical" evidence="2">
    <location>
        <begin position="1101"/>
        <end position="1358"/>
    </location>
</feature>
<dbReference type="InterPro" id="IPR011042">
    <property type="entry name" value="6-blade_b-propeller_TolB-like"/>
</dbReference>
<evidence type="ECO:0000313" key="4">
    <source>
        <dbReference type="Proteomes" id="UP000790347"/>
    </source>
</evidence>
<dbReference type="Gene3D" id="3.40.30.10">
    <property type="entry name" value="Glutaredoxin"/>
    <property type="match status" value="1"/>
</dbReference>
<dbReference type="InterPro" id="IPR012336">
    <property type="entry name" value="Thioredoxin-like_fold"/>
</dbReference>
<dbReference type="SUPFAM" id="SSF52833">
    <property type="entry name" value="Thioredoxin-like"/>
    <property type="match status" value="1"/>
</dbReference>
<dbReference type="Pfam" id="PF08427">
    <property type="entry name" value="ARMH3_C"/>
    <property type="match status" value="1"/>
</dbReference>
<keyword evidence="1" id="KW-0677">Repeat</keyword>
<protein>
    <recommendedName>
        <fullName evidence="2">Armadillo-like helical domain-containing protein</fullName>
    </recommendedName>
</protein>
<comment type="caution">
    <text evidence="3">The sequence shown here is derived from an EMBL/GenBank/DDBJ whole genome shotgun (WGS) entry which is preliminary data.</text>
</comment>
<evidence type="ECO:0000256" key="1">
    <source>
        <dbReference type="ARBA" id="ARBA00022737"/>
    </source>
</evidence>
<proteinExistence type="predicted"/>
<dbReference type="InterPro" id="IPR001258">
    <property type="entry name" value="NHL_repeat"/>
</dbReference>
<dbReference type="PANTHER" id="PTHR46388">
    <property type="entry name" value="NHL REPEAT-CONTAINING PROTEIN 2"/>
    <property type="match status" value="1"/>
</dbReference>